<keyword evidence="2" id="KW-0812">Transmembrane</keyword>
<evidence type="ECO:0008006" key="5">
    <source>
        <dbReference type="Google" id="ProtNLM"/>
    </source>
</evidence>
<gene>
    <name evidence="3" type="ORF">BDN71DRAFT_1426114</name>
</gene>
<feature type="region of interest" description="Disordered" evidence="1">
    <location>
        <begin position="931"/>
        <end position="956"/>
    </location>
</feature>
<name>A0A9P6DKL7_PLEER</name>
<reference evidence="3" key="1">
    <citation type="submission" date="2020-11" db="EMBL/GenBank/DDBJ databases">
        <authorList>
            <consortium name="DOE Joint Genome Institute"/>
            <person name="Ahrendt S."/>
            <person name="Riley R."/>
            <person name="Andreopoulos W."/>
            <person name="Labutti K."/>
            <person name="Pangilinan J."/>
            <person name="Ruiz-Duenas F.J."/>
            <person name="Barrasa J.M."/>
            <person name="Sanchez-Garcia M."/>
            <person name="Camarero S."/>
            <person name="Miyauchi S."/>
            <person name="Serrano A."/>
            <person name="Linde D."/>
            <person name="Babiker R."/>
            <person name="Drula E."/>
            <person name="Ayuso-Fernandez I."/>
            <person name="Pacheco R."/>
            <person name="Padilla G."/>
            <person name="Ferreira P."/>
            <person name="Barriuso J."/>
            <person name="Kellner H."/>
            <person name="Castanera R."/>
            <person name="Alfaro M."/>
            <person name="Ramirez L."/>
            <person name="Pisabarro A.G."/>
            <person name="Kuo A."/>
            <person name="Tritt A."/>
            <person name="Lipzen A."/>
            <person name="He G."/>
            <person name="Yan M."/>
            <person name="Ng V."/>
            <person name="Cullen D."/>
            <person name="Martin F."/>
            <person name="Rosso M.-N."/>
            <person name="Henrissat B."/>
            <person name="Hibbett D."/>
            <person name="Martinez A.T."/>
            <person name="Grigoriev I.V."/>
        </authorList>
    </citation>
    <scope>NUCLEOTIDE SEQUENCE</scope>
    <source>
        <strain evidence="3">ATCC 90797</strain>
    </source>
</reference>
<dbReference type="GO" id="GO:0016020">
    <property type="term" value="C:membrane"/>
    <property type="evidence" value="ECO:0007669"/>
    <property type="project" value="InterPro"/>
</dbReference>
<feature type="compositionally biased region" description="Basic and acidic residues" evidence="1">
    <location>
        <begin position="703"/>
        <end position="715"/>
    </location>
</feature>
<dbReference type="Proteomes" id="UP000807025">
    <property type="component" value="Unassembled WGS sequence"/>
</dbReference>
<evidence type="ECO:0000256" key="2">
    <source>
        <dbReference type="SAM" id="Phobius"/>
    </source>
</evidence>
<comment type="caution">
    <text evidence="3">The sequence shown here is derived from an EMBL/GenBank/DDBJ whole genome shotgun (WGS) entry which is preliminary data.</text>
</comment>
<protein>
    <recommendedName>
        <fullName evidence="5">CN hydrolase domain-containing protein</fullName>
    </recommendedName>
</protein>
<evidence type="ECO:0000313" key="3">
    <source>
        <dbReference type="EMBL" id="KAF9502464.1"/>
    </source>
</evidence>
<feature type="transmembrane region" description="Helical" evidence="2">
    <location>
        <begin position="509"/>
        <end position="531"/>
    </location>
</feature>
<feature type="transmembrane region" description="Helical" evidence="2">
    <location>
        <begin position="66"/>
        <end position="87"/>
    </location>
</feature>
<dbReference type="InterPro" id="IPR036526">
    <property type="entry name" value="C-N_Hydrolase_sf"/>
</dbReference>
<evidence type="ECO:0000313" key="4">
    <source>
        <dbReference type="Proteomes" id="UP000807025"/>
    </source>
</evidence>
<feature type="region of interest" description="Disordered" evidence="1">
    <location>
        <begin position="587"/>
        <end position="613"/>
    </location>
</feature>
<dbReference type="GO" id="GO:0016410">
    <property type="term" value="F:N-acyltransferase activity"/>
    <property type="evidence" value="ECO:0007669"/>
    <property type="project" value="InterPro"/>
</dbReference>
<accession>A0A9P6DKL7</accession>
<evidence type="ECO:0000256" key="1">
    <source>
        <dbReference type="SAM" id="MobiDB-lite"/>
    </source>
</evidence>
<proteinExistence type="predicted"/>
<dbReference type="EMBL" id="MU154521">
    <property type="protein sequence ID" value="KAF9502464.1"/>
    <property type="molecule type" value="Genomic_DNA"/>
</dbReference>
<keyword evidence="2" id="KW-1133">Transmembrane helix</keyword>
<dbReference type="PANTHER" id="PTHR38686">
    <property type="entry name" value="APOLIPOPROTEIN N-ACYLTRANSFERASE"/>
    <property type="match status" value="1"/>
</dbReference>
<feature type="compositionally biased region" description="Low complexity" evidence="1">
    <location>
        <begin position="931"/>
        <end position="945"/>
    </location>
</feature>
<dbReference type="PANTHER" id="PTHR38686:SF1">
    <property type="entry name" value="APOLIPOPROTEIN N-ACYLTRANSFERASE"/>
    <property type="match status" value="1"/>
</dbReference>
<dbReference type="InterPro" id="IPR004563">
    <property type="entry name" value="Apolipo_AcylTrfase"/>
</dbReference>
<feature type="region of interest" description="Disordered" evidence="1">
    <location>
        <begin position="685"/>
        <end position="730"/>
    </location>
</feature>
<dbReference type="Gene3D" id="3.60.110.10">
    <property type="entry name" value="Carbon-nitrogen hydrolase"/>
    <property type="match status" value="1"/>
</dbReference>
<feature type="transmembrane region" description="Helical" evidence="2">
    <location>
        <begin position="93"/>
        <end position="113"/>
    </location>
</feature>
<dbReference type="OrthoDB" id="2626014at2759"/>
<keyword evidence="4" id="KW-1185">Reference proteome</keyword>
<sequence length="1377" mass="151579">MDQLRAAIFYRHSPAIFTSAAAALAFLTFLSATPSFLPLVFLVATTQVYARLILYRRFRILRATMLWFGITTGMSIGQIMPSLHALMTPGTSIGVLLGLSSVSSLIALLIVFVDVRVCLQLNSPWSQMTIFPALWASIWSSISYASPFGRLAVWSPIVSVDQYRWLLPWVGPAGIDWIVGAWAAVLSQAFGIWLMGPDKHEEPPLLVEVESQDNSSSKSTSCAAIYLVGLLGLSTVPSFILDSTPLPIESSRTTPLSVGCVIPSYHRYKHRHLVLHDFIEESKKLASAHIILWPEGAVSFRDSEERDEAFKNISSLVSRAHVAVSFEEFYSEARNPRVSHRRTGMALIAPNDPIPRFVYYKRHLVPIAESFSMTHSDVPPAMYTMLLPTPPGYNKTDWAPPPSYTRPIDLTASICLDFSAPSPFTNLGSRPGLILGPARTWHRTVGLAMWEQAKQRADEVGGTLLWCDGGEGGVSGVAGHGLTEVTQVGEGSWKRDIGIPYPLRRRRTLYAFAGDVPVLVFFYVVVGLGMARSSRFAQSLRGLRNSTAFRTTTLFAKSRRDSAVGDDDTDDFQRISRDDFAGSISSALPASGSSSTVDHHRASPPPSPPHTVFSRLANVSRLSLHPLLPGKPRRRAKLPFLSRSSAPDEQDDPEFVADLVAEFPAPPTFIPTPVSSTFSTIPPPPASVPFESSSPTASFDPFDTEHRDSSRRELFSFHSSNPPETPLSEVAPSIASKSSSFRRFASLTATVIRTSFHTPISEISTSYSPSTKLRSRPASAPPASGPYIPFDHFAAPRTLPIFEFTLAEEPEEAPAPHYELVSPLDLTASPSPFLTAESLGGISARTSFTPPSPSWLSRNVGNFGTSDFSPISPEAHQSPLQSVSLPPLPIPPLITISSADSPPLSPLEISGVHTDQQLILSTPSTLVSTSISRQPSISSVSQASTRSRRSTRDLREKENQCPKLTCSRTCVKAHNIGLSTSSFINSDRNCSLVPYISLHTKFPRAAPPSSLAPASPNTRSLASYTTPPPYLPEIFIPSVEPSTPPNFDLKLPSLPEGFKLVLDTLCKEAGFFTSPISNMDFAGKRNDVVDIGGDWDYSDRQWFQNPPSHPPPPPVAEPMPPYVPSPQVIELNKDFEIALDAAPNVLYGKYKQYGQLGVLGWCAEFSELIDALKELGFSGNMFVTTRQSALKACEDILKLKLDIRMQIIVARLRRFLDGEKQWDDYPATEFPMDPRNVLVHAVPFMVMINSHMSAGVISGVPYGGDRTRAEMGWERVYKSDKDYPRFSKPLEINYHACQLRDQEHFRPVRLPQLCLRPTTQEQEQRVWFFCVWLRRQVGTVMYTHTDIILMVTFVTTAASASPVNASAERDPSLQDKA</sequence>
<organism evidence="3 4">
    <name type="scientific">Pleurotus eryngii</name>
    <name type="common">Boletus of the steppes</name>
    <dbReference type="NCBI Taxonomy" id="5323"/>
    <lineage>
        <taxon>Eukaryota</taxon>
        <taxon>Fungi</taxon>
        <taxon>Dikarya</taxon>
        <taxon>Basidiomycota</taxon>
        <taxon>Agaricomycotina</taxon>
        <taxon>Agaricomycetes</taxon>
        <taxon>Agaricomycetidae</taxon>
        <taxon>Agaricales</taxon>
        <taxon>Pleurotineae</taxon>
        <taxon>Pleurotaceae</taxon>
        <taxon>Pleurotus</taxon>
    </lineage>
</organism>
<keyword evidence="2" id="KW-0472">Membrane</keyword>
<feature type="transmembrane region" description="Helical" evidence="2">
    <location>
        <begin position="12"/>
        <end position="30"/>
    </location>
</feature>
<dbReference type="GO" id="GO:0042158">
    <property type="term" value="P:lipoprotein biosynthetic process"/>
    <property type="evidence" value="ECO:0007669"/>
    <property type="project" value="InterPro"/>
</dbReference>